<gene>
    <name evidence="2" type="ORF">C7435_3214</name>
</gene>
<evidence type="ECO:0000313" key="3">
    <source>
        <dbReference type="Proteomes" id="UP000273675"/>
    </source>
</evidence>
<dbReference type="EMBL" id="RBIM01000008">
    <property type="protein sequence ID" value="RKQ94240.1"/>
    <property type="molecule type" value="Genomic_DNA"/>
</dbReference>
<feature type="transmembrane region" description="Helical" evidence="1">
    <location>
        <begin position="143"/>
        <end position="167"/>
    </location>
</feature>
<keyword evidence="1" id="KW-0472">Membrane</keyword>
<comment type="caution">
    <text evidence="2">The sequence shown here is derived from an EMBL/GenBank/DDBJ whole genome shotgun (WGS) entry which is preliminary data.</text>
</comment>
<dbReference type="AlphaFoldDB" id="A0A495CZQ2"/>
<organism evidence="2 3">
    <name type="scientific">Maricaulis maris</name>
    <dbReference type="NCBI Taxonomy" id="74318"/>
    <lineage>
        <taxon>Bacteria</taxon>
        <taxon>Pseudomonadati</taxon>
        <taxon>Pseudomonadota</taxon>
        <taxon>Alphaproteobacteria</taxon>
        <taxon>Maricaulales</taxon>
        <taxon>Maricaulaceae</taxon>
        <taxon>Maricaulis</taxon>
    </lineage>
</organism>
<dbReference type="OrthoDB" id="7631203at2"/>
<name>A0A495CZQ2_9PROT</name>
<sequence length="183" mass="20089">MTTDLVLVTEAARTLWRRFLKRLDWSNRTLGPDERAEARAEAAAHMREAMGETTAETEAGQLADAIAGFGDLPAPPPAWRQPVAHLVHYLAIMVIGATGLMVLVFFHMAVMEIFNPDGVGLWLYPDEVGLTLSYEVQPGAREALGAAFIPVMLLVNAVLIAAIYGLWRLALSPRGPVSRWMRP</sequence>
<evidence type="ECO:0000256" key="1">
    <source>
        <dbReference type="SAM" id="Phobius"/>
    </source>
</evidence>
<dbReference type="Proteomes" id="UP000273675">
    <property type="component" value="Unassembled WGS sequence"/>
</dbReference>
<reference evidence="2 3" key="1">
    <citation type="submission" date="2018-10" db="EMBL/GenBank/DDBJ databases">
        <title>Genomic Encyclopedia of Type Strains, Phase IV (KMG-IV): sequencing the most valuable type-strain genomes for metagenomic binning, comparative biology and taxonomic classification.</title>
        <authorList>
            <person name="Goeker M."/>
        </authorList>
    </citation>
    <scope>NUCLEOTIDE SEQUENCE [LARGE SCALE GENOMIC DNA]</scope>
    <source>
        <strain evidence="2 3">DSM 4734</strain>
    </source>
</reference>
<proteinExistence type="predicted"/>
<dbReference type="RefSeq" id="WP_147422735.1">
    <property type="nucleotide sequence ID" value="NZ_RBIM01000008.1"/>
</dbReference>
<protein>
    <submittedName>
        <fullName evidence="2">Uncharacterized protein</fullName>
    </submittedName>
</protein>
<keyword evidence="1" id="KW-1133">Transmembrane helix</keyword>
<evidence type="ECO:0000313" key="2">
    <source>
        <dbReference type="EMBL" id="RKQ94240.1"/>
    </source>
</evidence>
<feature type="transmembrane region" description="Helical" evidence="1">
    <location>
        <begin position="86"/>
        <end position="110"/>
    </location>
</feature>
<keyword evidence="1" id="KW-0812">Transmembrane</keyword>
<accession>A0A495CZQ2</accession>